<keyword evidence="3" id="KW-1185">Reference proteome</keyword>
<accession>A0A0M5MHM9</accession>
<organism evidence="2 3">
    <name type="scientific">Nostoc piscinale CENA21</name>
    <dbReference type="NCBI Taxonomy" id="224013"/>
    <lineage>
        <taxon>Bacteria</taxon>
        <taxon>Bacillati</taxon>
        <taxon>Cyanobacteriota</taxon>
        <taxon>Cyanophyceae</taxon>
        <taxon>Nostocales</taxon>
        <taxon>Nostocaceae</taxon>
        <taxon>Nostoc</taxon>
    </lineage>
</organism>
<gene>
    <name evidence="2" type="ORF">ACX27_21240</name>
</gene>
<dbReference type="InterPro" id="IPR024983">
    <property type="entry name" value="CHAT_dom"/>
</dbReference>
<evidence type="ECO:0000313" key="2">
    <source>
        <dbReference type="EMBL" id="ALF54780.1"/>
    </source>
</evidence>
<proteinExistence type="predicted"/>
<dbReference type="Pfam" id="PF12770">
    <property type="entry name" value="CHAT"/>
    <property type="match status" value="1"/>
</dbReference>
<evidence type="ECO:0000313" key="3">
    <source>
        <dbReference type="Proteomes" id="UP000062645"/>
    </source>
</evidence>
<reference evidence="2 3" key="2">
    <citation type="journal article" date="2016" name="Genome Announc.">
        <title>Draft Genome Sequence of the N2-Fixing Cyanobacterium Nostoc piscinale CENA21, Isolated from the Brazilian Amazon Floodplain.</title>
        <authorList>
            <person name="Leao T."/>
            <person name="Guimaraes P.I."/>
            <person name="de Melo A.G."/>
            <person name="Ramos R.T."/>
            <person name="Leao P.N."/>
            <person name="Silva A."/>
            <person name="Fiore M.F."/>
            <person name="Schneider M.P."/>
        </authorList>
    </citation>
    <scope>NUCLEOTIDE SEQUENCE [LARGE SCALE GENOMIC DNA]</scope>
    <source>
        <strain evidence="2 3">CENA21</strain>
    </source>
</reference>
<dbReference type="AlphaFoldDB" id="A0A0M5MHM9"/>
<dbReference type="RefSeq" id="WP_062295330.1">
    <property type="nucleotide sequence ID" value="NZ_CP012036.1"/>
</dbReference>
<dbReference type="PANTHER" id="PTHR10098:SF112">
    <property type="entry name" value="SLR0380 PROTEIN"/>
    <property type="match status" value="1"/>
</dbReference>
<dbReference type="Gene3D" id="1.25.40.10">
    <property type="entry name" value="Tetratricopeptide repeat domain"/>
    <property type="match status" value="3"/>
</dbReference>
<dbReference type="STRING" id="224013.ACX27_21240"/>
<dbReference type="SUPFAM" id="SSF48452">
    <property type="entry name" value="TPR-like"/>
    <property type="match status" value="3"/>
</dbReference>
<dbReference type="InterPro" id="IPR019734">
    <property type="entry name" value="TPR_rpt"/>
</dbReference>
<evidence type="ECO:0000259" key="1">
    <source>
        <dbReference type="Pfam" id="PF12770"/>
    </source>
</evidence>
<reference evidence="3" key="1">
    <citation type="submission" date="2015-07" db="EMBL/GenBank/DDBJ databases">
        <title>Genome Of Nitrogen-Fixing Cyanobacterium Nostoc piscinale CENA21 From Solimoes/Amazon River Floodplain Sediments And Comparative Genomics To Uncover Biosynthetic Natural Products Potential.</title>
        <authorList>
            <person name="Leao T.F."/>
            <person name="Leao P.N."/>
            <person name="Guimaraes P.I."/>
            <person name="de Melo A.G.C."/>
            <person name="Ramos R.T.J."/>
            <person name="Silva A."/>
            <person name="Fiore M.F."/>
            <person name="Schneider M.P.C."/>
        </authorList>
    </citation>
    <scope>NUCLEOTIDE SEQUENCE [LARGE SCALE GENOMIC DNA]</scope>
    <source>
        <strain evidence="3">CENA21</strain>
    </source>
</reference>
<dbReference type="PANTHER" id="PTHR10098">
    <property type="entry name" value="RAPSYN-RELATED"/>
    <property type="match status" value="1"/>
</dbReference>
<dbReference type="InterPro" id="IPR011990">
    <property type="entry name" value="TPR-like_helical_dom_sf"/>
</dbReference>
<dbReference type="SMART" id="SM00028">
    <property type="entry name" value="TPR"/>
    <property type="match status" value="7"/>
</dbReference>
<dbReference type="PATRIC" id="fig|224013.5.peg.5095"/>
<dbReference type="OrthoDB" id="446317at2"/>
<dbReference type="Proteomes" id="UP000062645">
    <property type="component" value="Chromosome"/>
</dbReference>
<feature type="domain" description="CHAT" evidence="1">
    <location>
        <begin position="608"/>
        <end position="877"/>
    </location>
</feature>
<dbReference type="Pfam" id="PF13424">
    <property type="entry name" value="TPR_12"/>
    <property type="match status" value="1"/>
</dbReference>
<name>A0A0M5MHM9_9NOSO</name>
<dbReference type="Pfam" id="PF13432">
    <property type="entry name" value="TPR_16"/>
    <property type="match status" value="1"/>
</dbReference>
<sequence>MPIKTKIRDFWLNIRKISQILSLFLYFVVSLLLVLSSPVLATLPAHIYTESSLTNATITDLEQGKTLYDAGRFTEAVEVLTKAAQAYKQTGDKLKLATTLSNLSLTYQQLGKLTEAQQAITESLQLLADRQNSPVFAQSLEIQARLQLLMGKPEAALIGWQQTEQIYQQTNNYSGVVRSQINQAQAWRTQGFYRRAIKMLEAVNQQLQSQPDSLEKAVGLRSLGNALLISGSLEKSQEVLEQSLEIAQGLKSDYDMAAIVLSLGNNARKREKKPDAIAYYQQAIKLSVSPLTKVSAQLNYLSFLIEDQKLTEAVSILPEIQSQLNQLPPSRNAIYSQINYAQSLIKLGTANRQKQSNLDSQLPDMSKIAQILANAVKQSQILGDRRAEANALLSLGNLYEQTQQWPEAQSLTQQGLIMVQGSIIPDIAYRLQWQLGRVLWQKKDFTGAIAAYDAAVDTIKSIRSDLATINQDIQFNFRDSVEPLYRQSVELLLQSQAGQQNDEILDKARERIEALQLAEIDNFFQEACLDGKKVLLDQVVDVENPTTAIFYPIILPHQLQVIVKLPNQTLKLESINITQAEVETIVTHLRKLLVNPTAINAVKNQSHIIYDWLIKPVESELSARKVDTLVFVLDGILRNIPMASLYDGEKFLIEKYAIALSVGLQLQNPQPIVQQQLKALAAGLTQPPPDFPNFAPLPAIKSEINYISRTGITTTNLIDEQFTSKALEKEVNSVPFNIVHLATHGQFSSSADKTFILAADGPINVKEFDSLLRNRDETQTQAVELLVLSACQTATGDKRAALGLAGTAIRAGARSTLASLWQIDDESTALFVGEFYQELKKGNISKAQALRNAQLKILQHPNYKAPSFWSAYVLIGNWL</sequence>
<dbReference type="EMBL" id="CP012036">
    <property type="protein sequence ID" value="ALF54780.1"/>
    <property type="molecule type" value="Genomic_DNA"/>
</dbReference>
<dbReference type="KEGG" id="npz:ACX27_21240"/>
<protein>
    <submittedName>
        <fullName evidence="2">Tetratricopeptide TPR_1 repeat-containing protein</fullName>
    </submittedName>
</protein>